<evidence type="ECO:0000256" key="4">
    <source>
        <dbReference type="ARBA" id="ARBA00022679"/>
    </source>
</evidence>
<evidence type="ECO:0000313" key="14">
    <source>
        <dbReference type="Proteomes" id="UP000244937"/>
    </source>
</evidence>
<dbReference type="SUPFAM" id="SSF48452">
    <property type="entry name" value="TPR-like"/>
    <property type="match status" value="2"/>
</dbReference>
<dbReference type="InterPro" id="IPR011712">
    <property type="entry name" value="Sig_transdc_His_kin_sub3_dim/P"/>
</dbReference>
<evidence type="ECO:0000256" key="6">
    <source>
        <dbReference type="ARBA" id="ARBA00022777"/>
    </source>
</evidence>
<feature type="coiled-coil region" evidence="9">
    <location>
        <begin position="386"/>
        <end position="413"/>
    </location>
</feature>
<feature type="chain" id="PRO_5015732652" description="histidine kinase" evidence="11">
    <location>
        <begin position="20"/>
        <end position="676"/>
    </location>
</feature>
<keyword evidence="10" id="KW-0472">Membrane</keyword>
<dbReference type="GO" id="GO:0016020">
    <property type="term" value="C:membrane"/>
    <property type="evidence" value="ECO:0007669"/>
    <property type="project" value="InterPro"/>
</dbReference>
<dbReference type="OrthoDB" id="9778366at2"/>
<keyword evidence="10" id="KW-1133">Transmembrane helix</keyword>
<keyword evidence="14" id="KW-1185">Reference proteome</keyword>
<reference evidence="13 14" key="1">
    <citation type="submission" date="2018-05" db="EMBL/GenBank/DDBJ databases">
        <title>Genome sequencing of Flavobacterium sp. HYN0049.</title>
        <authorList>
            <person name="Yi H."/>
            <person name="Baek C."/>
        </authorList>
    </citation>
    <scope>NUCLEOTIDE SEQUENCE [LARGE SCALE GENOMIC DNA]</scope>
    <source>
        <strain evidence="13 14">HYN0049</strain>
    </source>
</reference>
<dbReference type="AlphaFoldDB" id="A0A2S1SDU7"/>
<keyword evidence="10" id="KW-0812">Transmembrane</keyword>
<dbReference type="InterPro" id="IPR036890">
    <property type="entry name" value="HATPase_C_sf"/>
</dbReference>
<dbReference type="CDD" id="cd16917">
    <property type="entry name" value="HATPase_UhpB-NarQ-NarX-like"/>
    <property type="match status" value="1"/>
</dbReference>
<comment type="catalytic activity">
    <reaction evidence="1">
        <text>ATP + protein L-histidine = ADP + protein N-phospho-L-histidine.</text>
        <dbReference type="EC" id="2.7.13.3"/>
    </reaction>
</comment>
<sequence length="676" mass="77468">MMKTLLLFLLLPVMAFSQGNDPDSVYHWYERDREKNPEKALQHILNGIKKAEKRKDKYHIAAYLVKLIEQKNFIRDYDGAYRDFKKAEKYCIDNKIDGQLPCAYSQYAETCYNMEDFAHAMQYFHLADSIFASQKDGIGVVISKNNIANIYQVQGKYDLAIKNLLDAARNVDTTQYRYIKVEIFNNISELYETIGENHKAQQMARSAMAIALGGKRDNPQGLLRSYAHLTSLLTDQGKYTEAEKYYNKGIHLADSTKLESLRFDILRPGIALKVIQDKMPEAKQMVTEAIALGKKYKKNTSEMYPIRASLARIYLFEGQPAKAISLLNELLNEGRQLDRRDDIAEIYNELSQAYEKTGDFKKALQNHKLFVVHKDSILGREKQKYFKDAQVKYETAIKEKQLAQNKIELLKKSSESKKKTNAIIMLAALVFFLAVLSYLIYRQQKLKAGQREKEFQLKAAISQIETQNKLQEQRLSISRDLHDNIGAQLTFIISSVDNVKFGFNLQNTKLNDKLDNISDFTKSTILELRDTIWAMNHAEISFEELRSRIFNFLEKAKTAKGSIAYTFHLDESINEMKLSSLQGINMYRTIQEAVNNAIKYAEATKIVIEAKSEKDRIVIQIRDNGIGFDTKATDRGNGLGNMKKRMKEIGAEFDIKSAKDAGTTVMISLQNKDDNA</sequence>
<dbReference type="PROSITE" id="PS50109">
    <property type="entry name" value="HIS_KIN"/>
    <property type="match status" value="1"/>
</dbReference>
<organism evidence="13 14">
    <name type="scientific">Flavobacterium pallidum</name>
    <dbReference type="NCBI Taxonomy" id="2172098"/>
    <lineage>
        <taxon>Bacteria</taxon>
        <taxon>Pseudomonadati</taxon>
        <taxon>Bacteroidota</taxon>
        <taxon>Flavobacteriia</taxon>
        <taxon>Flavobacteriales</taxon>
        <taxon>Flavobacteriaceae</taxon>
        <taxon>Flavobacterium</taxon>
    </lineage>
</organism>
<feature type="signal peptide" evidence="11">
    <location>
        <begin position="1"/>
        <end position="19"/>
    </location>
</feature>
<keyword evidence="4" id="KW-0808">Transferase</keyword>
<dbReference type="SUPFAM" id="SSF55874">
    <property type="entry name" value="ATPase domain of HSP90 chaperone/DNA topoisomerase II/histidine kinase"/>
    <property type="match status" value="1"/>
</dbReference>
<dbReference type="InterPro" id="IPR003594">
    <property type="entry name" value="HATPase_dom"/>
</dbReference>
<evidence type="ECO:0000256" key="11">
    <source>
        <dbReference type="SAM" id="SignalP"/>
    </source>
</evidence>
<evidence type="ECO:0000256" key="2">
    <source>
        <dbReference type="ARBA" id="ARBA00012438"/>
    </source>
</evidence>
<evidence type="ECO:0000256" key="8">
    <source>
        <dbReference type="ARBA" id="ARBA00023012"/>
    </source>
</evidence>
<dbReference type="PANTHER" id="PTHR24421">
    <property type="entry name" value="NITRATE/NITRITE SENSOR PROTEIN NARX-RELATED"/>
    <property type="match status" value="1"/>
</dbReference>
<dbReference type="InterPro" id="IPR011990">
    <property type="entry name" value="TPR-like_helical_dom_sf"/>
</dbReference>
<dbReference type="SMART" id="SM00387">
    <property type="entry name" value="HATPase_c"/>
    <property type="match status" value="1"/>
</dbReference>
<dbReference type="SMART" id="SM00028">
    <property type="entry name" value="TPR"/>
    <property type="match status" value="5"/>
</dbReference>
<protein>
    <recommendedName>
        <fullName evidence="2">histidine kinase</fullName>
        <ecNumber evidence="2">2.7.13.3</ecNumber>
    </recommendedName>
</protein>
<keyword evidence="8" id="KW-0902">Two-component regulatory system</keyword>
<dbReference type="InterPro" id="IPR050482">
    <property type="entry name" value="Sensor_HK_TwoCompSys"/>
</dbReference>
<dbReference type="EMBL" id="CP029187">
    <property type="protein sequence ID" value="AWI24567.1"/>
    <property type="molecule type" value="Genomic_DNA"/>
</dbReference>
<feature type="transmembrane region" description="Helical" evidence="10">
    <location>
        <begin position="422"/>
        <end position="441"/>
    </location>
</feature>
<keyword evidence="6" id="KW-0418">Kinase</keyword>
<proteinExistence type="predicted"/>
<dbReference type="Gene3D" id="1.20.5.1930">
    <property type="match status" value="1"/>
</dbReference>
<keyword evidence="7" id="KW-0067">ATP-binding</keyword>
<evidence type="ECO:0000256" key="10">
    <source>
        <dbReference type="SAM" id="Phobius"/>
    </source>
</evidence>
<dbReference type="KEGG" id="fpal:HYN49_00915"/>
<evidence type="ECO:0000256" key="5">
    <source>
        <dbReference type="ARBA" id="ARBA00022741"/>
    </source>
</evidence>
<dbReference type="GO" id="GO:0000155">
    <property type="term" value="F:phosphorelay sensor kinase activity"/>
    <property type="evidence" value="ECO:0007669"/>
    <property type="project" value="InterPro"/>
</dbReference>
<accession>A0A2S1SDU7</accession>
<dbReference type="InterPro" id="IPR019734">
    <property type="entry name" value="TPR_rpt"/>
</dbReference>
<evidence type="ECO:0000256" key="7">
    <source>
        <dbReference type="ARBA" id="ARBA00022840"/>
    </source>
</evidence>
<dbReference type="Pfam" id="PF17874">
    <property type="entry name" value="TPR_MalT"/>
    <property type="match status" value="1"/>
</dbReference>
<name>A0A2S1SDU7_9FLAO</name>
<keyword evidence="11" id="KW-0732">Signal</keyword>
<evidence type="ECO:0000256" key="1">
    <source>
        <dbReference type="ARBA" id="ARBA00000085"/>
    </source>
</evidence>
<dbReference type="Gene3D" id="1.25.40.10">
    <property type="entry name" value="Tetratricopeptide repeat domain"/>
    <property type="match status" value="2"/>
</dbReference>
<dbReference type="Proteomes" id="UP000244937">
    <property type="component" value="Chromosome"/>
</dbReference>
<keyword evidence="5" id="KW-0547">Nucleotide-binding</keyword>
<dbReference type="GO" id="GO:0046983">
    <property type="term" value="F:protein dimerization activity"/>
    <property type="evidence" value="ECO:0007669"/>
    <property type="project" value="InterPro"/>
</dbReference>
<feature type="domain" description="Histidine kinase" evidence="12">
    <location>
        <begin position="586"/>
        <end position="673"/>
    </location>
</feature>
<evidence type="ECO:0000259" key="12">
    <source>
        <dbReference type="PROSITE" id="PS50109"/>
    </source>
</evidence>
<evidence type="ECO:0000313" key="13">
    <source>
        <dbReference type="EMBL" id="AWI24567.1"/>
    </source>
</evidence>
<gene>
    <name evidence="13" type="ORF">HYN49_00915</name>
</gene>
<dbReference type="Pfam" id="PF02518">
    <property type="entry name" value="HATPase_c"/>
    <property type="match status" value="1"/>
</dbReference>
<keyword evidence="3" id="KW-0597">Phosphoprotein</keyword>
<dbReference type="InterPro" id="IPR041617">
    <property type="entry name" value="TPR_MalT"/>
</dbReference>
<dbReference type="InterPro" id="IPR005467">
    <property type="entry name" value="His_kinase_dom"/>
</dbReference>
<dbReference type="Pfam" id="PF07730">
    <property type="entry name" value="HisKA_3"/>
    <property type="match status" value="1"/>
</dbReference>
<evidence type="ECO:0000256" key="9">
    <source>
        <dbReference type="SAM" id="Coils"/>
    </source>
</evidence>
<dbReference type="EC" id="2.7.13.3" evidence="2"/>
<evidence type="ECO:0000256" key="3">
    <source>
        <dbReference type="ARBA" id="ARBA00022553"/>
    </source>
</evidence>
<dbReference type="GO" id="GO:0005524">
    <property type="term" value="F:ATP binding"/>
    <property type="evidence" value="ECO:0007669"/>
    <property type="project" value="UniProtKB-KW"/>
</dbReference>
<dbReference type="Gene3D" id="3.30.565.10">
    <property type="entry name" value="Histidine kinase-like ATPase, C-terminal domain"/>
    <property type="match status" value="1"/>
</dbReference>
<dbReference type="PANTHER" id="PTHR24421:SF10">
    <property type="entry name" value="NITRATE_NITRITE SENSOR PROTEIN NARQ"/>
    <property type="match status" value="1"/>
</dbReference>
<keyword evidence="9" id="KW-0175">Coiled coil</keyword>